<feature type="region of interest" description="Interaction with DNA" evidence="10">
    <location>
        <begin position="203"/>
        <end position="208"/>
    </location>
</feature>
<dbReference type="Proteomes" id="UP000003571">
    <property type="component" value="Unassembled WGS sequence"/>
</dbReference>
<comment type="catalytic activity">
    <reaction evidence="1 10">
        <text>ATP-independent breakage of single-stranded DNA, followed by passage and rejoining.</text>
        <dbReference type="EC" id="5.6.2.1"/>
    </reaction>
</comment>
<dbReference type="GO" id="GO:0008270">
    <property type="term" value="F:zinc ion binding"/>
    <property type="evidence" value="ECO:0007669"/>
    <property type="project" value="UniProtKB-KW"/>
</dbReference>
<dbReference type="GO" id="GO:0003917">
    <property type="term" value="F:DNA topoisomerase type I (single strand cut, ATP-independent) activity"/>
    <property type="evidence" value="ECO:0007669"/>
    <property type="project" value="UniProtKB-UniRule"/>
</dbReference>
<evidence type="ECO:0000256" key="6">
    <source>
        <dbReference type="ARBA" id="ARBA00022842"/>
    </source>
</evidence>
<dbReference type="GO" id="GO:0003677">
    <property type="term" value="F:DNA binding"/>
    <property type="evidence" value="ECO:0007669"/>
    <property type="project" value="UniProtKB-KW"/>
</dbReference>
<dbReference type="InterPro" id="IPR013497">
    <property type="entry name" value="Topo_IA_cen"/>
</dbReference>
<proteinExistence type="inferred from homology"/>
<reference evidence="14 15" key="1">
    <citation type="submission" date="2011-09" db="EMBL/GenBank/DDBJ databases">
        <title>The draft genome of Treponema saccharophilum DSM 2985.</title>
        <authorList>
            <consortium name="US DOE Joint Genome Institute (JGI-PGF)"/>
            <person name="Lucas S."/>
            <person name="Copeland A."/>
            <person name="Lapidus A."/>
            <person name="Glavina del Rio T."/>
            <person name="Dalin E."/>
            <person name="Tice H."/>
            <person name="Bruce D."/>
            <person name="Goodwin L."/>
            <person name="Pitluck S."/>
            <person name="Peters L."/>
            <person name="Kyrpides N."/>
            <person name="Mavromatis K."/>
            <person name="Ivanova N."/>
            <person name="Markowitz V."/>
            <person name="Cheng J.-F."/>
            <person name="Hugenholtz P."/>
            <person name="Woyke T."/>
            <person name="Wu D."/>
            <person name="Gronow S."/>
            <person name="Wellnitz S."/>
            <person name="Brambilla E."/>
            <person name="Klenk H.-P."/>
            <person name="Eisen J.A."/>
        </authorList>
    </citation>
    <scope>NUCLEOTIDE SEQUENCE [LARGE SCALE GENOMIC DNA]</scope>
    <source>
        <strain evidence="14 15">DSM 2985</strain>
    </source>
</reference>
<dbReference type="GO" id="GO:0005694">
    <property type="term" value="C:chromosome"/>
    <property type="evidence" value="ECO:0007669"/>
    <property type="project" value="InterPro"/>
</dbReference>
<dbReference type="SMART" id="SM00437">
    <property type="entry name" value="TOP1Ac"/>
    <property type="match status" value="1"/>
</dbReference>
<dbReference type="PROSITE" id="PS52039">
    <property type="entry name" value="TOPO_IA_2"/>
    <property type="match status" value="1"/>
</dbReference>
<dbReference type="PROSITE" id="PS00396">
    <property type="entry name" value="TOPO_IA_1"/>
    <property type="match status" value="1"/>
</dbReference>
<dbReference type="Gene3D" id="1.10.460.10">
    <property type="entry name" value="Topoisomerase I, domain 2"/>
    <property type="match status" value="1"/>
</dbReference>
<dbReference type="SUPFAM" id="SSF56712">
    <property type="entry name" value="Prokaryotic type I DNA topoisomerase"/>
    <property type="match status" value="1"/>
</dbReference>
<evidence type="ECO:0000256" key="1">
    <source>
        <dbReference type="ARBA" id="ARBA00000213"/>
    </source>
</evidence>
<dbReference type="EMBL" id="AGRW01000054">
    <property type="protein sequence ID" value="EIC00544.1"/>
    <property type="molecule type" value="Genomic_DNA"/>
</dbReference>
<dbReference type="GO" id="GO:0006265">
    <property type="term" value="P:DNA topological change"/>
    <property type="evidence" value="ECO:0007669"/>
    <property type="project" value="UniProtKB-UniRule"/>
</dbReference>
<dbReference type="STRING" id="907348.TresaDRAFT_0017"/>
<dbReference type="PROSITE" id="PS50880">
    <property type="entry name" value="TOPRIM"/>
    <property type="match status" value="1"/>
</dbReference>
<dbReference type="InterPro" id="IPR023405">
    <property type="entry name" value="Topo_IA_core_domain"/>
</dbReference>
<evidence type="ECO:0000259" key="13">
    <source>
        <dbReference type="PROSITE" id="PS52039"/>
    </source>
</evidence>
<dbReference type="NCBIfam" id="TIGR01051">
    <property type="entry name" value="topA_bact"/>
    <property type="match status" value="1"/>
</dbReference>
<keyword evidence="3" id="KW-0479">Metal-binding</keyword>
<dbReference type="Pfam" id="PF01396">
    <property type="entry name" value="Zn_ribbon_Top1"/>
    <property type="match status" value="3"/>
</dbReference>
<feature type="compositionally biased region" description="Basic residues" evidence="11">
    <location>
        <begin position="23"/>
        <end position="40"/>
    </location>
</feature>
<evidence type="ECO:0000256" key="5">
    <source>
        <dbReference type="ARBA" id="ARBA00022833"/>
    </source>
</evidence>
<evidence type="ECO:0000313" key="14">
    <source>
        <dbReference type="EMBL" id="EIC00544.1"/>
    </source>
</evidence>
<keyword evidence="6" id="KW-0460">Magnesium</keyword>
<dbReference type="Pfam" id="PF01131">
    <property type="entry name" value="Topoisom_bac"/>
    <property type="match status" value="1"/>
</dbReference>
<dbReference type="CDD" id="cd03363">
    <property type="entry name" value="TOPRIM_TopoIA_TopoI"/>
    <property type="match status" value="1"/>
</dbReference>
<dbReference type="Gene3D" id="3.40.50.140">
    <property type="match status" value="1"/>
</dbReference>
<dbReference type="InterPro" id="IPR034149">
    <property type="entry name" value="TOPRIM_TopoI"/>
</dbReference>
<keyword evidence="15" id="KW-1185">Reference proteome</keyword>
<accession>H7ENR1</accession>
<dbReference type="PANTHER" id="PTHR42785:SF1">
    <property type="entry name" value="DNA TOPOISOMERASE"/>
    <property type="match status" value="1"/>
</dbReference>
<dbReference type="SMART" id="SM00436">
    <property type="entry name" value="TOP1Bc"/>
    <property type="match status" value="1"/>
</dbReference>
<dbReference type="InterPro" id="IPR013826">
    <property type="entry name" value="Topo_IA_cen_sub3"/>
</dbReference>
<feature type="site" description="Interaction with DNA" evidence="10">
    <location>
        <position position="188"/>
    </location>
</feature>
<keyword evidence="7 10" id="KW-0799">Topoisomerase</keyword>
<dbReference type="Gene3D" id="3.30.65.10">
    <property type="entry name" value="Bacterial Topoisomerase I, domain 1"/>
    <property type="match status" value="1"/>
</dbReference>
<dbReference type="InterPro" id="IPR013824">
    <property type="entry name" value="Topo_IA_cen_sub1"/>
</dbReference>
<evidence type="ECO:0000259" key="12">
    <source>
        <dbReference type="PROSITE" id="PS50880"/>
    </source>
</evidence>
<keyword evidence="5" id="KW-0862">Zinc</keyword>
<dbReference type="InterPro" id="IPR003601">
    <property type="entry name" value="Topo_IA_2"/>
</dbReference>
<evidence type="ECO:0000256" key="9">
    <source>
        <dbReference type="ARBA" id="ARBA00023235"/>
    </source>
</evidence>
<keyword evidence="9 10" id="KW-0413">Isomerase</keyword>
<sequence length="743" mass="83163">MANDSSSTETAAVVPVEKTAAKPARKSSKTGKSKSAKKAKKKTLIIVESPAKATTIEKYLGPGFTVKASMGHLIDLPKSRMAIDIENNFQPEYITVRGRAKLLKELQKDAKKSDRVLLASDNDREGEAIAWHLNKALQGKTDAEIKRIVFNEITPVAIKDAVKNPGDIDESKVNAQKARRVLDRLVGYNLSPLLWEKVKNGLSAGRVQSVALRLICDREKEVEEFIPEEYWTLEADFAKGRSVFTAQLVQYKGEKPNLRSEADVNAIIAEIRNSECRVSDVKVSEKTVRPKPPFTTSKMQQAAANRLGFNSRKTMQIAQQLYEGIQMGEHRVGLISYMRTDSVRISQTALDEVRGWISKNHPAELPPEPIVYAVGKGAQDAHECIRPTYSSYTPDDVKNYLSRDQLRLYTLVWEKFVSCQMVNAKSATTSVDITAGDAIFRCSASRLVEKGFYKVIKLLSSKDDVCGSLPSLKKDEVLSSEHSFYPEQHFTQGPARYTDASMVKVLEEKGIGRPSTYAPIISTLLDRYYVQRSNKQLVPTQLGRMICKILVEAFPAVINEGFTAEVENKLDEVEKNNIVWNDMIGEFYGPFRERIDEVERTQESIKGFLDEKTDKVCEKCGKPMLKKLGRFGYFLACTGFPECKNTKSIPLAKCPVEGCDGEIVERKSKGRGRSFYGCTNFPKCSFLTHFKPIEATCPKCGWFLVEKFDKKNGTYKSCINPACDYLHSETDEEIPGASAEDDS</sequence>
<comment type="similarity">
    <text evidence="2 10">Belongs to the type IA topoisomerase family.</text>
</comment>
<dbReference type="eggNOG" id="COG0550">
    <property type="taxonomic scope" value="Bacteria"/>
</dbReference>
<feature type="site" description="Interaction with DNA" evidence="10">
    <location>
        <position position="180"/>
    </location>
</feature>
<evidence type="ECO:0000256" key="7">
    <source>
        <dbReference type="ARBA" id="ARBA00023029"/>
    </source>
</evidence>
<keyword evidence="8 10" id="KW-0238">DNA-binding</keyword>
<dbReference type="AlphaFoldDB" id="H7ENR1"/>
<dbReference type="InterPro" id="IPR028612">
    <property type="entry name" value="Topoisom_1_IA"/>
</dbReference>
<gene>
    <name evidence="10" type="primary">topA</name>
    <name evidence="14" type="ORF">TresaDRAFT_0017</name>
</gene>
<evidence type="ECO:0000256" key="4">
    <source>
        <dbReference type="ARBA" id="ARBA00022771"/>
    </source>
</evidence>
<evidence type="ECO:0000256" key="3">
    <source>
        <dbReference type="ARBA" id="ARBA00022723"/>
    </source>
</evidence>
<evidence type="ECO:0000256" key="8">
    <source>
        <dbReference type="ARBA" id="ARBA00023125"/>
    </source>
</evidence>
<comment type="caution">
    <text evidence="14">The sequence shown here is derived from an EMBL/GenBank/DDBJ whole genome shotgun (WGS) entry which is preliminary data.</text>
</comment>
<feature type="active site" description="O-(5'-phospho-DNA)-tyrosine intermediate" evidence="10">
    <location>
        <position position="337"/>
    </location>
</feature>
<dbReference type="InterPro" id="IPR003602">
    <property type="entry name" value="Topo_IA_DNA-bd_dom"/>
</dbReference>
<dbReference type="InterPro" id="IPR005733">
    <property type="entry name" value="TopoI_bac-type"/>
</dbReference>
<dbReference type="Gene3D" id="1.10.290.10">
    <property type="entry name" value="Topoisomerase I, domain 4"/>
    <property type="match status" value="1"/>
</dbReference>
<evidence type="ECO:0000256" key="10">
    <source>
        <dbReference type="HAMAP-Rule" id="MF_00952"/>
    </source>
</evidence>
<feature type="site" description="Interaction with DNA" evidence="10">
    <location>
        <position position="527"/>
    </location>
</feature>
<feature type="compositionally biased region" description="Polar residues" evidence="11">
    <location>
        <begin position="1"/>
        <end position="10"/>
    </location>
</feature>
<evidence type="ECO:0000256" key="11">
    <source>
        <dbReference type="SAM" id="MobiDB-lite"/>
    </source>
</evidence>
<dbReference type="InterPro" id="IPR023406">
    <property type="entry name" value="Topo_IA_AS"/>
</dbReference>
<dbReference type="Pfam" id="PF01751">
    <property type="entry name" value="Toprim"/>
    <property type="match status" value="1"/>
</dbReference>
<dbReference type="EC" id="5.6.2.1" evidence="10"/>
<dbReference type="CDD" id="cd00186">
    <property type="entry name" value="TOP1Ac"/>
    <property type="match status" value="1"/>
</dbReference>
<organism evidence="14 15">
    <name type="scientific">Treponema saccharophilum DSM 2985</name>
    <dbReference type="NCBI Taxonomy" id="907348"/>
    <lineage>
        <taxon>Bacteria</taxon>
        <taxon>Pseudomonadati</taxon>
        <taxon>Spirochaetota</taxon>
        <taxon>Spirochaetia</taxon>
        <taxon>Spirochaetales</taxon>
        <taxon>Treponemataceae</taxon>
        <taxon>Treponema</taxon>
    </lineage>
</organism>
<dbReference type="OrthoDB" id="9804262at2"/>
<feature type="site" description="Interaction with DNA" evidence="10">
    <location>
        <position position="183"/>
    </location>
</feature>
<evidence type="ECO:0000313" key="15">
    <source>
        <dbReference type="Proteomes" id="UP000003571"/>
    </source>
</evidence>
<dbReference type="InterPro" id="IPR006171">
    <property type="entry name" value="TOPRIM_dom"/>
</dbReference>
<comment type="function">
    <text evidence="10">Releases the supercoiling and torsional tension of DNA, which is introduced during the DNA replication and transcription, by transiently cleaving and rejoining one strand of the DNA duplex. Introduces a single-strand break via transesterification at a target site in duplex DNA. The scissile phosphodiester is attacked by the catalytic tyrosine of the enzyme, resulting in the formation of a DNA-(5'-phosphotyrosyl)-enzyme intermediate and the expulsion of a 3'-OH DNA strand. The free DNA strand then undergoes passage around the unbroken strand, thus removing DNA supercoils. Finally, in the religation step, the DNA 3'-OH attacks the covalent intermediate to expel the active-site tyrosine and restore the DNA phosphodiester backbone.</text>
</comment>
<feature type="domain" description="Toprim" evidence="12">
    <location>
        <begin position="42"/>
        <end position="153"/>
    </location>
</feature>
<dbReference type="InterPro" id="IPR013825">
    <property type="entry name" value="Topo_IA_cen_sub2"/>
</dbReference>
<feature type="site" description="Interaction with DNA" evidence="10">
    <location>
        <position position="179"/>
    </location>
</feature>
<dbReference type="PANTHER" id="PTHR42785">
    <property type="entry name" value="DNA TOPOISOMERASE, TYPE IA, CORE"/>
    <property type="match status" value="1"/>
</dbReference>
<feature type="site" description="Interaction with DNA" evidence="10">
    <location>
        <position position="72"/>
    </location>
</feature>
<dbReference type="PRINTS" id="PR00417">
    <property type="entry name" value="PRTPISMRASEI"/>
</dbReference>
<dbReference type="RefSeq" id="WP_002706184.1">
    <property type="nucleotide sequence ID" value="NZ_AGRW01000054.1"/>
</dbReference>
<dbReference type="Gene3D" id="2.70.20.10">
    <property type="entry name" value="Topoisomerase I, domain 3"/>
    <property type="match status" value="1"/>
</dbReference>
<dbReference type="InterPro" id="IPR013498">
    <property type="entry name" value="Topo_IA_Znf"/>
</dbReference>
<dbReference type="HAMAP" id="MF_00952">
    <property type="entry name" value="Topoisom_1_prok"/>
    <property type="match status" value="1"/>
</dbReference>
<dbReference type="InterPro" id="IPR000380">
    <property type="entry name" value="Topo_IA"/>
</dbReference>
<feature type="site" description="Interaction with DNA" evidence="10">
    <location>
        <position position="339"/>
    </location>
</feature>
<feature type="domain" description="Topo IA-type catalytic" evidence="13">
    <location>
        <begin position="169"/>
        <end position="595"/>
    </location>
</feature>
<comment type="subunit">
    <text evidence="10">Monomer.</text>
</comment>
<protein>
    <recommendedName>
        <fullName evidence="10">DNA topoisomerase 1</fullName>
        <ecNumber evidence="10">5.6.2.1</ecNumber>
    </recommendedName>
    <alternativeName>
        <fullName evidence="10">DNA topoisomerase I</fullName>
    </alternativeName>
</protein>
<feature type="site" description="Interaction with DNA" evidence="10">
    <location>
        <position position="195"/>
    </location>
</feature>
<dbReference type="PATRIC" id="fig|907348.3.peg.2590"/>
<dbReference type="SUPFAM" id="SSF57783">
    <property type="entry name" value="Zinc beta-ribbon"/>
    <property type="match status" value="1"/>
</dbReference>
<evidence type="ECO:0000256" key="2">
    <source>
        <dbReference type="ARBA" id="ARBA00009446"/>
    </source>
</evidence>
<feature type="region of interest" description="Disordered" evidence="11">
    <location>
        <begin position="1"/>
        <end position="40"/>
    </location>
</feature>
<dbReference type="SMART" id="SM00493">
    <property type="entry name" value="TOPRIM"/>
    <property type="match status" value="1"/>
</dbReference>
<keyword evidence="4" id="KW-0863">Zinc-finger</keyword>
<name>H7ENR1_9SPIR</name>